<sequence length="32" mass="3429">VSDAATLQFTYTGQIAGQSSQNAFTAQFSLKF</sequence>
<feature type="non-terminal residue" evidence="1">
    <location>
        <position position="1"/>
    </location>
</feature>
<proteinExistence type="predicted"/>
<accession>A0A4R3LMN4</accession>
<keyword evidence="2" id="KW-1185">Reference proteome</keyword>
<name>A0A4R3LMN4_9HYPH</name>
<organism evidence="1 2">
    <name type="scientific">Aquabacter spiritensis</name>
    <dbReference type="NCBI Taxonomy" id="933073"/>
    <lineage>
        <taxon>Bacteria</taxon>
        <taxon>Pseudomonadati</taxon>
        <taxon>Pseudomonadota</taxon>
        <taxon>Alphaproteobacteria</taxon>
        <taxon>Hyphomicrobiales</taxon>
        <taxon>Xanthobacteraceae</taxon>
        <taxon>Aquabacter</taxon>
    </lineage>
</organism>
<comment type="caution">
    <text evidence="1">The sequence shown here is derived from an EMBL/GenBank/DDBJ whole genome shotgun (WGS) entry which is preliminary data.</text>
</comment>
<gene>
    <name evidence="1" type="ORF">EDC64_1171</name>
</gene>
<dbReference type="AlphaFoldDB" id="A0A4R3LMN4"/>
<dbReference type="EMBL" id="SMAI01000017">
    <property type="protein sequence ID" value="TCT01650.1"/>
    <property type="molecule type" value="Genomic_DNA"/>
</dbReference>
<protein>
    <submittedName>
        <fullName evidence="1">Uncharacterized protein</fullName>
    </submittedName>
</protein>
<dbReference type="Proteomes" id="UP000294664">
    <property type="component" value="Unassembled WGS sequence"/>
</dbReference>
<reference evidence="1 2" key="1">
    <citation type="submission" date="2019-03" db="EMBL/GenBank/DDBJ databases">
        <title>Genomic Encyclopedia of Type Strains, Phase IV (KMG-IV): sequencing the most valuable type-strain genomes for metagenomic binning, comparative biology and taxonomic classification.</title>
        <authorList>
            <person name="Goeker M."/>
        </authorList>
    </citation>
    <scope>NUCLEOTIDE SEQUENCE [LARGE SCALE GENOMIC DNA]</scope>
    <source>
        <strain evidence="1 2">DSM 9035</strain>
    </source>
</reference>
<evidence type="ECO:0000313" key="1">
    <source>
        <dbReference type="EMBL" id="TCT01650.1"/>
    </source>
</evidence>
<evidence type="ECO:0000313" key="2">
    <source>
        <dbReference type="Proteomes" id="UP000294664"/>
    </source>
</evidence>